<feature type="transmembrane region" description="Helical" evidence="7">
    <location>
        <begin position="532"/>
        <end position="556"/>
    </location>
</feature>
<feature type="transmembrane region" description="Helical" evidence="7">
    <location>
        <begin position="224"/>
        <end position="245"/>
    </location>
</feature>
<accession>A0A1T4VN47</accession>
<feature type="transmembrane region" description="Helical" evidence="7">
    <location>
        <begin position="294"/>
        <end position="314"/>
    </location>
</feature>
<keyword evidence="5 7" id="KW-1133">Transmembrane helix</keyword>
<feature type="transmembrane region" description="Helical" evidence="7">
    <location>
        <begin position="374"/>
        <end position="399"/>
    </location>
</feature>
<dbReference type="EMBL" id="FUXX01000035">
    <property type="protein sequence ID" value="SKA66390.1"/>
    <property type="molecule type" value="Genomic_DNA"/>
</dbReference>
<evidence type="ECO:0000256" key="1">
    <source>
        <dbReference type="ARBA" id="ARBA00004651"/>
    </source>
</evidence>
<reference evidence="10" key="1">
    <citation type="submission" date="2017-02" db="EMBL/GenBank/DDBJ databases">
        <authorList>
            <person name="Varghese N."/>
            <person name="Submissions S."/>
        </authorList>
    </citation>
    <scope>NUCLEOTIDE SEQUENCE [LARGE SCALE GENOMIC DNA]</scope>
    <source>
        <strain evidence="10">DSM 3072</strain>
    </source>
</reference>
<feature type="transmembrane region" description="Helical" evidence="7">
    <location>
        <begin position="501"/>
        <end position="520"/>
    </location>
</feature>
<keyword evidence="4 7" id="KW-0812">Transmembrane</keyword>
<organism evidence="9 10">
    <name type="scientific">Succinivibrio dextrinosolvens DSM 3072</name>
    <dbReference type="NCBI Taxonomy" id="1123324"/>
    <lineage>
        <taxon>Bacteria</taxon>
        <taxon>Pseudomonadati</taxon>
        <taxon>Pseudomonadota</taxon>
        <taxon>Gammaproteobacteria</taxon>
        <taxon>Aeromonadales</taxon>
        <taxon>Succinivibrionaceae</taxon>
        <taxon>Succinivibrio</taxon>
    </lineage>
</organism>
<feature type="transmembrane region" description="Helical" evidence="7">
    <location>
        <begin position="130"/>
        <end position="154"/>
    </location>
</feature>
<dbReference type="AlphaFoldDB" id="A0A1T4VN47"/>
<evidence type="ECO:0000256" key="3">
    <source>
        <dbReference type="ARBA" id="ARBA00022475"/>
    </source>
</evidence>
<protein>
    <submittedName>
        <fullName evidence="9">Carbon starvation protein</fullName>
    </submittedName>
</protein>
<name>A0A1T4VN47_9GAMM</name>
<dbReference type="GO" id="GO:0005886">
    <property type="term" value="C:plasma membrane"/>
    <property type="evidence" value="ECO:0007669"/>
    <property type="project" value="UniProtKB-SubCell"/>
</dbReference>
<evidence type="ECO:0000259" key="8">
    <source>
        <dbReference type="Pfam" id="PF02554"/>
    </source>
</evidence>
<feature type="transmembrane region" description="Helical" evidence="7">
    <location>
        <begin position="188"/>
        <end position="204"/>
    </location>
</feature>
<feature type="domain" description="CstA N-terminal" evidence="8">
    <location>
        <begin position="366"/>
        <end position="517"/>
    </location>
</feature>
<sequence>MTGSVLFCICLAYFVLAYFTYGNFLKKLFSIDPKNPTPAHTNLDGVDYVPTKAPVLFGHHFASIAGPGPIVGPIMAAYFGWLPALIWILVGCVFVGAFHDFASLVISVRNRGRSVSFVMEKMMGFTGRQLFLGFCLLCLVLVVAIFTLLIAGLFTKFPEVATASLLFIFLAPVFAFTTINLNFSLKRASVIFIPLVFLSVYLGESFPLNVETAFNIAPENVKSFWIAVLAIYIFVASVMPVQWLLQPRDYMNSWLLYAMLALGFASILAYSPEIKMASFEGFSAVTGDGKMTDMVPALFIFIACGACSGFHALVASGTTSKQLNKESDALPIGYGSMLIEGVLGIMALVAVMSMGNAEFTELGKNPPAAFATGISNFCGALGLNVSLAKVFISLAISAFMMTSLDTATRLGRFVCQELFMPKAGKENVKSNESKNASVGLVRRAFMNKYVASFSIVCVSMYMALSGEAASLWPIFGASNQLMSALTLLVISLWLLSKNVNWMVAFVPMVFMLIMSLWGVSQVISQQWNSSGVLVGLGFVLVVMACMLVALGLSVIVHTVKSRFAVRSAEA</sequence>
<comment type="subcellular location">
    <subcellularLocation>
        <location evidence="1">Cell membrane</location>
        <topology evidence="1">Multi-pass membrane protein</topology>
    </subcellularLocation>
</comment>
<feature type="domain" description="CstA N-terminal" evidence="8">
    <location>
        <begin position="4"/>
        <end position="363"/>
    </location>
</feature>
<feature type="transmembrane region" description="Helical" evidence="7">
    <location>
        <begin position="160"/>
        <end position="181"/>
    </location>
</feature>
<feature type="transmembrane region" description="Helical" evidence="7">
    <location>
        <begin position="334"/>
        <end position="354"/>
    </location>
</feature>
<feature type="transmembrane region" description="Helical" evidence="7">
    <location>
        <begin position="84"/>
        <end position="109"/>
    </location>
</feature>
<evidence type="ECO:0000256" key="7">
    <source>
        <dbReference type="SAM" id="Phobius"/>
    </source>
</evidence>
<dbReference type="Proteomes" id="UP000242432">
    <property type="component" value="Unassembled WGS sequence"/>
</dbReference>
<evidence type="ECO:0000256" key="5">
    <source>
        <dbReference type="ARBA" id="ARBA00022989"/>
    </source>
</evidence>
<keyword evidence="6 7" id="KW-0472">Membrane</keyword>
<feature type="transmembrane region" description="Helical" evidence="7">
    <location>
        <begin position="254"/>
        <end position="274"/>
    </location>
</feature>
<feature type="transmembrane region" description="Helical" evidence="7">
    <location>
        <begin position="472"/>
        <end position="494"/>
    </location>
</feature>
<dbReference type="GO" id="GO:0009267">
    <property type="term" value="P:cellular response to starvation"/>
    <property type="evidence" value="ECO:0007669"/>
    <property type="project" value="InterPro"/>
</dbReference>
<dbReference type="Pfam" id="PF02554">
    <property type="entry name" value="CstA"/>
    <property type="match status" value="2"/>
</dbReference>
<feature type="transmembrane region" description="Helical" evidence="7">
    <location>
        <begin position="449"/>
        <end position="466"/>
    </location>
</feature>
<keyword evidence="10" id="KW-1185">Reference proteome</keyword>
<proteinExistence type="inferred from homology"/>
<keyword evidence="3" id="KW-1003">Cell membrane</keyword>
<dbReference type="RefSeq" id="WP_078929185.1">
    <property type="nucleotide sequence ID" value="NZ_FUXX01000035.1"/>
</dbReference>
<dbReference type="PANTHER" id="PTHR30252">
    <property type="entry name" value="INNER MEMBRANE PEPTIDE TRANSPORTER"/>
    <property type="match status" value="1"/>
</dbReference>
<dbReference type="InterPro" id="IPR003706">
    <property type="entry name" value="CstA_N"/>
</dbReference>
<dbReference type="InterPro" id="IPR051605">
    <property type="entry name" value="CstA"/>
</dbReference>
<evidence type="ECO:0000313" key="9">
    <source>
        <dbReference type="EMBL" id="SKA66390.1"/>
    </source>
</evidence>
<evidence type="ECO:0000256" key="4">
    <source>
        <dbReference type="ARBA" id="ARBA00022692"/>
    </source>
</evidence>
<comment type="similarity">
    <text evidence="2">Belongs to the peptide transporter carbon starvation (CstA) (TC 2.A.114) family.</text>
</comment>
<evidence type="ECO:0000256" key="2">
    <source>
        <dbReference type="ARBA" id="ARBA00007755"/>
    </source>
</evidence>
<dbReference type="STRING" id="83771.SAMN02910357_02072"/>
<gene>
    <name evidence="9" type="ORF">SAMN02745213_01813</name>
</gene>
<evidence type="ECO:0000313" key="10">
    <source>
        <dbReference type="Proteomes" id="UP000242432"/>
    </source>
</evidence>
<evidence type="ECO:0000256" key="6">
    <source>
        <dbReference type="ARBA" id="ARBA00023136"/>
    </source>
</evidence>
<dbReference type="PANTHER" id="PTHR30252:SF0">
    <property type="entry name" value="PEPTIDE TRANSPORTER CSTA"/>
    <property type="match status" value="1"/>
</dbReference>